<comment type="caution">
    <text evidence="2">The sequence shown here is derived from an EMBL/GenBank/DDBJ whole genome shotgun (WGS) entry which is preliminary data.</text>
</comment>
<dbReference type="Proteomes" id="UP001228905">
    <property type="component" value="Unassembled WGS sequence"/>
</dbReference>
<evidence type="ECO:0000313" key="2">
    <source>
        <dbReference type="EMBL" id="MDQ0464365.1"/>
    </source>
</evidence>
<accession>A0ABU0IQS3</accession>
<reference evidence="2 3" key="1">
    <citation type="submission" date="2023-07" db="EMBL/GenBank/DDBJ databases">
        <title>Genomic Encyclopedia of Type Strains, Phase IV (KMG-IV): sequencing the most valuable type-strain genomes for metagenomic binning, comparative biology and taxonomic classification.</title>
        <authorList>
            <person name="Goeker M."/>
        </authorList>
    </citation>
    <scope>NUCLEOTIDE SEQUENCE [LARGE SCALE GENOMIC DNA]</scope>
    <source>
        <strain evidence="2 3">DSM 18695</strain>
    </source>
</reference>
<dbReference type="RefSeq" id="WP_307348980.1">
    <property type="nucleotide sequence ID" value="NZ_JAUSVS010000003.1"/>
</dbReference>
<protein>
    <recommendedName>
        <fullName evidence="4">C2H2-type domain-containing protein</fullName>
    </recommendedName>
</protein>
<proteinExistence type="predicted"/>
<evidence type="ECO:0000313" key="3">
    <source>
        <dbReference type="Proteomes" id="UP001228905"/>
    </source>
</evidence>
<evidence type="ECO:0000256" key="1">
    <source>
        <dbReference type="SAM" id="MobiDB-lite"/>
    </source>
</evidence>
<organism evidence="2 3">
    <name type="scientific">Caulobacter ginsengisoli</name>
    <dbReference type="NCBI Taxonomy" id="400775"/>
    <lineage>
        <taxon>Bacteria</taxon>
        <taxon>Pseudomonadati</taxon>
        <taxon>Pseudomonadota</taxon>
        <taxon>Alphaproteobacteria</taxon>
        <taxon>Caulobacterales</taxon>
        <taxon>Caulobacteraceae</taxon>
        <taxon>Caulobacter</taxon>
    </lineage>
</organism>
<name>A0ABU0IQS3_9CAUL</name>
<evidence type="ECO:0008006" key="4">
    <source>
        <dbReference type="Google" id="ProtNLM"/>
    </source>
</evidence>
<sequence length="85" mass="8815">MAISGDYAQPVTVNGFACKNCTDVDYAKKHIDPAHPKDGPYGVNASDRKTERGEAVRLGGALAGLDPGAARPTDPATGARLDVYA</sequence>
<keyword evidence="3" id="KW-1185">Reference proteome</keyword>
<dbReference type="EMBL" id="JAUSVS010000003">
    <property type="protein sequence ID" value="MDQ0464365.1"/>
    <property type="molecule type" value="Genomic_DNA"/>
</dbReference>
<feature type="region of interest" description="Disordered" evidence="1">
    <location>
        <begin position="60"/>
        <end position="85"/>
    </location>
</feature>
<feature type="compositionally biased region" description="Low complexity" evidence="1">
    <location>
        <begin position="60"/>
        <end position="70"/>
    </location>
</feature>
<gene>
    <name evidence="2" type="ORF">QO010_002146</name>
</gene>